<protein>
    <submittedName>
        <fullName evidence="2">Uncharacterized protein</fullName>
    </submittedName>
</protein>
<evidence type="ECO:0000313" key="3">
    <source>
        <dbReference type="Proteomes" id="UP000186309"/>
    </source>
</evidence>
<name>A0A1U7CR51_9BACT</name>
<proteinExistence type="predicted"/>
<feature type="signal peptide" evidence="1">
    <location>
        <begin position="1"/>
        <end position="21"/>
    </location>
</feature>
<dbReference type="EMBL" id="CP019082">
    <property type="protein sequence ID" value="APW61420.1"/>
    <property type="molecule type" value="Genomic_DNA"/>
</dbReference>
<keyword evidence="1" id="KW-0732">Signal</keyword>
<evidence type="ECO:0000256" key="1">
    <source>
        <dbReference type="SAM" id="SignalP"/>
    </source>
</evidence>
<accession>A0A1U7CR51</accession>
<feature type="chain" id="PRO_5012730528" evidence="1">
    <location>
        <begin position="22"/>
        <end position="128"/>
    </location>
</feature>
<gene>
    <name evidence="2" type="ORF">BSF38_02934</name>
</gene>
<dbReference type="STRING" id="1387353.BSF38_02934"/>
<dbReference type="AlphaFoldDB" id="A0A1U7CR51"/>
<reference evidence="3" key="1">
    <citation type="submission" date="2016-12" db="EMBL/GenBank/DDBJ databases">
        <title>Comparative genomics of four Isosphaeraceae planctomycetes: a common pool of plasmids and glycoside hydrolase genes.</title>
        <authorList>
            <person name="Ivanova A."/>
        </authorList>
    </citation>
    <scope>NUCLEOTIDE SEQUENCE [LARGE SCALE GENOMIC DNA]</scope>
    <source>
        <strain evidence="3">PX4</strain>
    </source>
</reference>
<keyword evidence="3" id="KW-1185">Reference proteome</keyword>
<dbReference type="KEGG" id="pbor:BSF38_02934"/>
<organism evidence="2 3">
    <name type="scientific">Paludisphaera borealis</name>
    <dbReference type="NCBI Taxonomy" id="1387353"/>
    <lineage>
        <taxon>Bacteria</taxon>
        <taxon>Pseudomonadati</taxon>
        <taxon>Planctomycetota</taxon>
        <taxon>Planctomycetia</taxon>
        <taxon>Isosphaerales</taxon>
        <taxon>Isosphaeraceae</taxon>
        <taxon>Paludisphaera</taxon>
    </lineage>
</organism>
<evidence type="ECO:0000313" key="2">
    <source>
        <dbReference type="EMBL" id="APW61420.1"/>
    </source>
</evidence>
<dbReference type="Proteomes" id="UP000186309">
    <property type="component" value="Chromosome"/>
</dbReference>
<sequence length="128" mass="14026">MSFRMSLTAVVLLAGGVNVQADPDEEQAKLDCGVNALFLLHRLEARHVTVLRPVGTRGTMVQVIDPPAPPWITDYDRLFINNVWTDRILIPRPPWYSPAGATGRMAMAGMASVVAASLATLWMQRRAG</sequence>
<dbReference type="RefSeq" id="WP_076346759.1">
    <property type="nucleotide sequence ID" value="NZ_CP019082.1"/>
</dbReference>